<gene>
    <name evidence="2" type="ORF">FD22_GL002445</name>
</gene>
<feature type="transmembrane region" description="Helical" evidence="1">
    <location>
        <begin position="275"/>
        <end position="292"/>
    </location>
</feature>
<keyword evidence="1" id="KW-0472">Membrane</keyword>
<organism evidence="2 3">
    <name type="scientific">Loigolactobacillus coryniformis subsp. coryniformis KCTC 3167 = DSM 20001</name>
    <dbReference type="NCBI Taxonomy" id="913848"/>
    <lineage>
        <taxon>Bacteria</taxon>
        <taxon>Bacillati</taxon>
        <taxon>Bacillota</taxon>
        <taxon>Bacilli</taxon>
        <taxon>Lactobacillales</taxon>
        <taxon>Lactobacillaceae</taxon>
        <taxon>Loigolactobacillus</taxon>
    </lineage>
</organism>
<feature type="transmembrane region" description="Helical" evidence="1">
    <location>
        <begin position="25"/>
        <end position="47"/>
    </location>
</feature>
<dbReference type="EMBL" id="AZCN01000086">
    <property type="protein sequence ID" value="KRK14371.1"/>
    <property type="molecule type" value="Genomic_DNA"/>
</dbReference>
<name>A0A0R1F2C3_9LACO</name>
<feature type="transmembrane region" description="Helical" evidence="1">
    <location>
        <begin position="169"/>
        <end position="193"/>
    </location>
</feature>
<feature type="transmembrane region" description="Helical" evidence="1">
    <location>
        <begin position="229"/>
        <end position="246"/>
    </location>
</feature>
<dbReference type="PATRIC" id="fig|913848.6.peg.2494"/>
<keyword evidence="1" id="KW-0812">Transmembrane</keyword>
<evidence type="ECO:0000313" key="3">
    <source>
        <dbReference type="Proteomes" id="UP000051181"/>
    </source>
</evidence>
<feature type="transmembrane region" description="Helical" evidence="1">
    <location>
        <begin position="299"/>
        <end position="318"/>
    </location>
</feature>
<reference evidence="2 3" key="1">
    <citation type="journal article" date="2015" name="Genome Announc.">
        <title>Expanding the biotechnology potential of lactobacilli through comparative genomics of 213 strains and associated genera.</title>
        <authorList>
            <person name="Sun Z."/>
            <person name="Harris H.M."/>
            <person name="McCann A."/>
            <person name="Guo C."/>
            <person name="Argimon S."/>
            <person name="Zhang W."/>
            <person name="Yang X."/>
            <person name="Jeffery I.B."/>
            <person name="Cooney J.C."/>
            <person name="Kagawa T.F."/>
            <person name="Liu W."/>
            <person name="Song Y."/>
            <person name="Salvetti E."/>
            <person name="Wrobel A."/>
            <person name="Rasinkangas P."/>
            <person name="Parkhill J."/>
            <person name="Rea M.C."/>
            <person name="O'Sullivan O."/>
            <person name="Ritari J."/>
            <person name="Douillard F.P."/>
            <person name="Paul Ross R."/>
            <person name="Yang R."/>
            <person name="Briner A.E."/>
            <person name="Felis G.E."/>
            <person name="de Vos W.M."/>
            <person name="Barrangou R."/>
            <person name="Klaenhammer T.R."/>
            <person name="Caufield P.W."/>
            <person name="Cui Y."/>
            <person name="Zhang H."/>
            <person name="O'Toole P.W."/>
        </authorList>
    </citation>
    <scope>NUCLEOTIDE SEQUENCE [LARGE SCALE GENOMIC DNA]</scope>
    <source>
        <strain evidence="2 3">DSM 20001</strain>
    </source>
</reference>
<accession>A0A0R1F2C3</accession>
<feature type="transmembrane region" description="Helical" evidence="1">
    <location>
        <begin position="205"/>
        <end position="223"/>
    </location>
</feature>
<sequence length="520" mass="59731">MCYNEKRCLLCKGSGVNVVVKLKNILLLLAKFSCLVLYTLFFISTVVSDNFIVNSLRRRYIIVVIVSVICVVLYIAFRYYSSSFIKKIRSIFQIKLIKYSLAVLLISLQIIIALKLKAPTGFDPGGIMNQATYTSLSSSGQSYLSRYPNNLLLFFLERLIFVLAGRPSAINFLAVLIILNIVVLDLTIIINYLILNIFNPKKIQILIFGFLSITFFVFTPWIIVFYSDTLVLLPNSILCYLLLTYFRYSNTKWYLLRGLEIGITLWFAYHLKPTSVIILLAGVIVLILSKSIRKTKIVILLLSSLILATSFIVLQQGFTQFTNQQKIVHLDCNARFTAAHFMMMGLQKTGRYSRTDVINSINQPTVSKRTAYNKKIIFQRLKAFGVKGYIKFLIKKNYYNTGDGTLGWGKEGNFLIDYYPTQHRFIKSFFYPNAQRQIYYRVFCQVIWVFVSFGILLTISISDPRILMLQLAFAGLLLFLLLFEGGRSRYLIQFLPIILMLASIGYARLADWLKHRLCSS</sequence>
<keyword evidence="1" id="KW-1133">Transmembrane helix</keyword>
<evidence type="ECO:0000313" key="2">
    <source>
        <dbReference type="EMBL" id="KRK14371.1"/>
    </source>
</evidence>
<evidence type="ECO:0000256" key="1">
    <source>
        <dbReference type="SAM" id="Phobius"/>
    </source>
</evidence>
<feature type="transmembrane region" description="Helical" evidence="1">
    <location>
        <begin position="96"/>
        <end position="114"/>
    </location>
</feature>
<dbReference type="Proteomes" id="UP000051181">
    <property type="component" value="Unassembled WGS sequence"/>
</dbReference>
<dbReference type="AlphaFoldDB" id="A0A0R1F2C3"/>
<feature type="transmembrane region" description="Helical" evidence="1">
    <location>
        <begin position="59"/>
        <end position="76"/>
    </location>
</feature>
<proteinExistence type="predicted"/>
<feature type="transmembrane region" description="Helical" evidence="1">
    <location>
        <begin position="466"/>
        <end position="484"/>
    </location>
</feature>
<comment type="caution">
    <text evidence="2">The sequence shown here is derived from an EMBL/GenBank/DDBJ whole genome shotgun (WGS) entry which is preliminary data.</text>
</comment>
<feature type="transmembrane region" description="Helical" evidence="1">
    <location>
        <begin position="490"/>
        <end position="509"/>
    </location>
</feature>
<feature type="transmembrane region" description="Helical" evidence="1">
    <location>
        <begin position="438"/>
        <end position="459"/>
    </location>
</feature>
<protein>
    <submittedName>
        <fullName evidence="2">Integral membrane protein</fullName>
    </submittedName>
</protein>